<evidence type="ECO:0000313" key="2">
    <source>
        <dbReference type="EMBL" id="QEH33827.1"/>
    </source>
</evidence>
<reference evidence="2 3" key="1">
    <citation type="submission" date="2019-08" db="EMBL/GenBank/DDBJ databases">
        <title>Deep-cultivation of Planctomycetes and their phenomic and genomic characterization uncovers novel biology.</title>
        <authorList>
            <person name="Wiegand S."/>
            <person name="Jogler M."/>
            <person name="Boedeker C."/>
            <person name="Pinto D."/>
            <person name="Vollmers J."/>
            <person name="Rivas-Marin E."/>
            <person name="Kohn T."/>
            <person name="Peeters S.H."/>
            <person name="Heuer A."/>
            <person name="Rast P."/>
            <person name="Oberbeckmann S."/>
            <person name="Bunk B."/>
            <person name="Jeske O."/>
            <person name="Meyerdierks A."/>
            <person name="Storesund J.E."/>
            <person name="Kallscheuer N."/>
            <person name="Luecker S."/>
            <person name="Lage O.M."/>
            <person name="Pohl T."/>
            <person name="Merkel B.J."/>
            <person name="Hornburger P."/>
            <person name="Mueller R.-W."/>
            <person name="Bruemmer F."/>
            <person name="Labrenz M."/>
            <person name="Spormann A.M."/>
            <person name="Op den Camp H."/>
            <person name="Overmann J."/>
            <person name="Amann R."/>
            <person name="Jetten M.S.M."/>
            <person name="Mascher T."/>
            <person name="Medema M.H."/>
            <person name="Devos D.P."/>
            <person name="Kaster A.-K."/>
            <person name="Ovreas L."/>
            <person name="Rohde M."/>
            <person name="Galperin M.Y."/>
            <person name="Jogler C."/>
        </authorList>
    </citation>
    <scope>NUCLEOTIDE SEQUENCE [LARGE SCALE GENOMIC DNA]</scope>
    <source>
        <strain evidence="2 3">OJF2</strain>
    </source>
</reference>
<dbReference type="RefSeq" id="WP_168221735.1">
    <property type="nucleotide sequence ID" value="NZ_CP042997.1"/>
</dbReference>
<gene>
    <name evidence="2" type="ORF">OJF2_23570</name>
</gene>
<dbReference type="InterPro" id="IPR032710">
    <property type="entry name" value="NTF2-like_dom_sf"/>
</dbReference>
<name>A0A5B9W0L5_9BACT</name>
<dbReference type="EMBL" id="CP042997">
    <property type="protein sequence ID" value="QEH33827.1"/>
    <property type="molecule type" value="Genomic_DNA"/>
</dbReference>
<dbReference type="PROSITE" id="PS51318">
    <property type="entry name" value="TAT"/>
    <property type="match status" value="1"/>
</dbReference>
<dbReference type="Gene3D" id="3.10.450.50">
    <property type="match status" value="1"/>
</dbReference>
<feature type="domain" description="DUF4440" evidence="1">
    <location>
        <begin position="41"/>
        <end position="151"/>
    </location>
</feature>
<dbReference type="AlphaFoldDB" id="A0A5B9W0L5"/>
<organism evidence="2 3">
    <name type="scientific">Aquisphaera giovannonii</name>
    <dbReference type="NCBI Taxonomy" id="406548"/>
    <lineage>
        <taxon>Bacteria</taxon>
        <taxon>Pseudomonadati</taxon>
        <taxon>Planctomycetota</taxon>
        <taxon>Planctomycetia</taxon>
        <taxon>Isosphaerales</taxon>
        <taxon>Isosphaeraceae</taxon>
        <taxon>Aquisphaera</taxon>
    </lineage>
</organism>
<evidence type="ECO:0000313" key="3">
    <source>
        <dbReference type="Proteomes" id="UP000324233"/>
    </source>
</evidence>
<dbReference type="Pfam" id="PF14534">
    <property type="entry name" value="DUF4440"/>
    <property type="match status" value="1"/>
</dbReference>
<dbReference type="SUPFAM" id="SSF54427">
    <property type="entry name" value="NTF2-like"/>
    <property type="match status" value="1"/>
</dbReference>
<proteinExistence type="predicted"/>
<sequence>MSEALTRRRALAGCVAMASVPAARSALADVEDSPSSAIADIRALLERQEADWNRGDLDAFVKGYWNSTELVFQSGGRRTQGYEAMVDRYRKRYKAEGKAMGRLAFSSVEVIPLSADSAFARGAWRLTMPDGATPGGLFTLILRQLPEGWRIVHDHTSAEDPPRPK</sequence>
<protein>
    <recommendedName>
        <fullName evidence="1">DUF4440 domain-containing protein</fullName>
    </recommendedName>
</protein>
<dbReference type="InterPro" id="IPR027843">
    <property type="entry name" value="DUF4440"/>
</dbReference>
<dbReference type="Proteomes" id="UP000324233">
    <property type="component" value="Chromosome"/>
</dbReference>
<accession>A0A5B9W0L5</accession>
<keyword evidence="3" id="KW-1185">Reference proteome</keyword>
<evidence type="ECO:0000259" key="1">
    <source>
        <dbReference type="Pfam" id="PF14534"/>
    </source>
</evidence>
<dbReference type="KEGG" id="agv:OJF2_23570"/>
<dbReference type="InterPro" id="IPR006311">
    <property type="entry name" value="TAT_signal"/>
</dbReference>